<name>A0A561SLM3_9PSEU</name>
<dbReference type="AlphaFoldDB" id="A0A561SLM3"/>
<dbReference type="InterPro" id="IPR027396">
    <property type="entry name" value="DsrEFH-like"/>
</dbReference>
<reference evidence="1 2" key="1">
    <citation type="submission" date="2019-06" db="EMBL/GenBank/DDBJ databases">
        <title>Sequencing the genomes of 1000 actinobacteria strains.</title>
        <authorList>
            <person name="Klenk H.-P."/>
        </authorList>
    </citation>
    <scope>NUCLEOTIDE SEQUENCE [LARGE SCALE GENOMIC DNA]</scope>
    <source>
        <strain evidence="1 2">DSM 45671</strain>
    </source>
</reference>
<dbReference type="Proteomes" id="UP000321261">
    <property type="component" value="Unassembled WGS sequence"/>
</dbReference>
<sequence length="138" mass="14946">MEKLAIVVRDDGYDKMLTPLTFAFLSARKGVQVDILFVLWAVRALTKAGAAALEIDGRHAADAAALRRTLVEDGEPTDILDWLTYLAGTGKVNLYGCRLAAATFGVDESDLIPEAAGIVDAAWFLEEKAIAADHCQYF</sequence>
<evidence type="ECO:0000313" key="2">
    <source>
        <dbReference type="Proteomes" id="UP000321261"/>
    </source>
</evidence>
<dbReference type="OrthoDB" id="13953at2"/>
<organism evidence="1 2">
    <name type="scientific">Pseudonocardia hierapolitana</name>
    <dbReference type="NCBI Taxonomy" id="1128676"/>
    <lineage>
        <taxon>Bacteria</taxon>
        <taxon>Bacillati</taxon>
        <taxon>Actinomycetota</taxon>
        <taxon>Actinomycetes</taxon>
        <taxon>Pseudonocardiales</taxon>
        <taxon>Pseudonocardiaceae</taxon>
        <taxon>Pseudonocardia</taxon>
    </lineage>
</organism>
<evidence type="ECO:0000313" key="1">
    <source>
        <dbReference type="EMBL" id="TWF75763.1"/>
    </source>
</evidence>
<dbReference type="EMBL" id="VIWU01000001">
    <property type="protein sequence ID" value="TWF75763.1"/>
    <property type="molecule type" value="Genomic_DNA"/>
</dbReference>
<gene>
    <name evidence="1" type="ORF">FHX44_111648</name>
</gene>
<accession>A0A561SLM3</accession>
<dbReference type="Gene3D" id="3.40.1260.10">
    <property type="entry name" value="DsrEFH-like"/>
    <property type="match status" value="1"/>
</dbReference>
<dbReference type="PANTHER" id="PTHR34655">
    <property type="entry name" value="CONSERVED WITHIN P. AEROPHILUM"/>
    <property type="match status" value="1"/>
</dbReference>
<proteinExistence type="predicted"/>
<keyword evidence="2" id="KW-1185">Reference proteome</keyword>
<comment type="caution">
    <text evidence="1">The sequence shown here is derived from an EMBL/GenBank/DDBJ whole genome shotgun (WGS) entry which is preliminary data.</text>
</comment>
<dbReference type="PANTHER" id="PTHR34655:SF2">
    <property type="entry name" value="PEROXIREDOXIN FAMILY PROTEIN"/>
    <property type="match status" value="1"/>
</dbReference>
<dbReference type="RefSeq" id="WP_147254913.1">
    <property type="nucleotide sequence ID" value="NZ_VIWU01000001.1"/>
</dbReference>
<protein>
    <submittedName>
        <fullName evidence="1">Peroxiredoxin family protein</fullName>
    </submittedName>
</protein>
<dbReference type="SUPFAM" id="SSF75169">
    <property type="entry name" value="DsrEFH-like"/>
    <property type="match status" value="1"/>
</dbReference>